<dbReference type="GO" id="GO:0016705">
    <property type="term" value="F:oxidoreductase activity, acting on paired donors, with incorporation or reduction of molecular oxygen"/>
    <property type="evidence" value="ECO:0007669"/>
    <property type="project" value="InterPro"/>
</dbReference>
<evidence type="ECO:0000256" key="1">
    <source>
        <dbReference type="ARBA" id="ARBA00010617"/>
    </source>
</evidence>
<evidence type="ECO:0000256" key="5">
    <source>
        <dbReference type="SAM" id="Phobius"/>
    </source>
</evidence>
<dbReference type="Gene3D" id="1.10.630.10">
    <property type="entry name" value="Cytochrome P450"/>
    <property type="match status" value="1"/>
</dbReference>
<dbReference type="OrthoDB" id="1470350at2759"/>
<evidence type="ECO:0000313" key="6">
    <source>
        <dbReference type="EMBL" id="TMW65588.1"/>
    </source>
</evidence>
<keyword evidence="5" id="KW-0472">Membrane</keyword>
<evidence type="ECO:0000256" key="3">
    <source>
        <dbReference type="ARBA" id="ARBA00023002"/>
    </source>
</evidence>
<accession>A0A8K1CNN3</accession>
<dbReference type="EMBL" id="SPLM01000037">
    <property type="protein sequence ID" value="TMW65588.1"/>
    <property type="molecule type" value="Genomic_DNA"/>
</dbReference>
<dbReference type="AlphaFoldDB" id="A0A8K1CNN3"/>
<dbReference type="SUPFAM" id="SSF48264">
    <property type="entry name" value="Cytochrome P450"/>
    <property type="match status" value="1"/>
</dbReference>
<keyword evidence="5" id="KW-0812">Transmembrane</keyword>
<keyword evidence="3" id="KW-0560">Oxidoreductase</keyword>
<dbReference type="GO" id="GO:0020037">
    <property type="term" value="F:heme binding"/>
    <property type="evidence" value="ECO:0007669"/>
    <property type="project" value="InterPro"/>
</dbReference>
<keyword evidence="2" id="KW-0479">Metal-binding</keyword>
<keyword evidence="7" id="KW-1185">Reference proteome</keyword>
<dbReference type="Proteomes" id="UP000794436">
    <property type="component" value="Unassembled WGS sequence"/>
</dbReference>
<keyword evidence="5" id="KW-1133">Transmembrane helix</keyword>
<evidence type="ECO:0000313" key="7">
    <source>
        <dbReference type="Proteomes" id="UP000794436"/>
    </source>
</evidence>
<gene>
    <name evidence="6" type="ORF">Poli38472_008230</name>
</gene>
<name>A0A8K1CNN3_PYTOL</name>
<feature type="transmembrane region" description="Helical" evidence="5">
    <location>
        <begin position="15"/>
        <end position="33"/>
    </location>
</feature>
<protein>
    <recommendedName>
        <fullName evidence="8">Cytochrome P450</fullName>
    </recommendedName>
</protein>
<organism evidence="6 7">
    <name type="scientific">Pythium oligandrum</name>
    <name type="common">Mycoparasitic fungus</name>
    <dbReference type="NCBI Taxonomy" id="41045"/>
    <lineage>
        <taxon>Eukaryota</taxon>
        <taxon>Sar</taxon>
        <taxon>Stramenopiles</taxon>
        <taxon>Oomycota</taxon>
        <taxon>Peronosporomycetes</taxon>
        <taxon>Pythiales</taxon>
        <taxon>Pythiaceae</taxon>
        <taxon>Pythium</taxon>
    </lineage>
</organism>
<proteinExistence type="inferred from homology"/>
<dbReference type="InterPro" id="IPR036396">
    <property type="entry name" value="Cyt_P450_sf"/>
</dbReference>
<evidence type="ECO:0000256" key="2">
    <source>
        <dbReference type="ARBA" id="ARBA00022723"/>
    </source>
</evidence>
<evidence type="ECO:0008006" key="8">
    <source>
        <dbReference type="Google" id="ProtNLM"/>
    </source>
</evidence>
<evidence type="ECO:0000256" key="4">
    <source>
        <dbReference type="ARBA" id="ARBA00023004"/>
    </source>
</evidence>
<sequence length="148" mass="16712">MLVLKPFLENDSLKTNAAVLGGALAVLLLVSLVSKKQKVIKDKDGNPVKPHQCNEFNNEPWLMKIPGQPDLLCISSPDLIEELTTTQFDNFPKGEYLIDLVKDLLGNGLISSDGERWYHQRKTAVKFFSAKSLRAFMMQSMKKNMQQM</sequence>
<dbReference type="GO" id="GO:0005506">
    <property type="term" value="F:iron ion binding"/>
    <property type="evidence" value="ECO:0007669"/>
    <property type="project" value="InterPro"/>
</dbReference>
<dbReference type="PANTHER" id="PTHR24296">
    <property type="entry name" value="CYTOCHROME P450"/>
    <property type="match status" value="1"/>
</dbReference>
<dbReference type="GO" id="GO:0004497">
    <property type="term" value="F:monooxygenase activity"/>
    <property type="evidence" value="ECO:0007669"/>
    <property type="project" value="InterPro"/>
</dbReference>
<reference evidence="6" key="1">
    <citation type="submission" date="2019-03" db="EMBL/GenBank/DDBJ databases">
        <title>Long read genome sequence of the mycoparasitic Pythium oligandrum ATCC 38472 isolated from sugarbeet rhizosphere.</title>
        <authorList>
            <person name="Gaulin E."/>
        </authorList>
    </citation>
    <scope>NUCLEOTIDE SEQUENCE</scope>
    <source>
        <strain evidence="6">ATCC 38472_TT</strain>
    </source>
</reference>
<keyword evidence="4" id="KW-0408">Iron</keyword>
<comment type="similarity">
    <text evidence="1">Belongs to the cytochrome P450 family.</text>
</comment>
<comment type="caution">
    <text evidence="6">The sequence shown here is derived from an EMBL/GenBank/DDBJ whole genome shotgun (WGS) entry which is preliminary data.</text>
</comment>